<comment type="pathway">
    <text evidence="4 16">Cofactor biosynthesis; coenzyme A biosynthesis; CoA from (R)-pantothenate: step 1/5.</text>
</comment>
<evidence type="ECO:0000256" key="13">
    <source>
        <dbReference type="ARBA" id="ARBA00022993"/>
    </source>
</evidence>
<feature type="binding site" evidence="16">
    <location>
        <begin position="98"/>
        <end position="101"/>
    </location>
    <ligand>
        <name>substrate</name>
    </ligand>
</feature>
<dbReference type="RefSeq" id="WP_048497726.1">
    <property type="nucleotide sequence ID" value="NZ_JADQCF010000068.1"/>
</dbReference>
<dbReference type="STRING" id="1658765.Msub_20691"/>
<dbReference type="NCBIfam" id="TIGR00671">
    <property type="entry name" value="baf"/>
    <property type="match status" value="1"/>
</dbReference>
<evidence type="ECO:0000256" key="10">
    <source>
        <dbReference type="ARBA" id="ARBA00022777"/>
    </source>
</evidence>
<reference evidence="17 18" key="1">
    <citation type="submission" date="2015-06" db="EMBL/GenBank/DDBJ databases">
        <title>Marinobacter subterrani, a genetically tractable neutrophilic iron-oxidizing strain isolated from the Soudan Iron Mine.</title>
        <authorList>
            <person name="Bonis B.M."/>
            <person name="Gralnick J.A."/>
        </authorList>
    </citation>
    <scope>NUCLEOTIDE SEQUENCE [LARGE SCALE GENOMIC DNA]</scope>
    <source>
        <strain evidence="17 18">JG233</strain>
    </source>
</reference>
<name>A0A0J7J683_9GAMM</name>
<comment type="catalytic activity">
    <reaction evidence="1 16">
        <text>(R)-pantothenate + ATP = (R)-4'-phosphopantothenate + ADP + H(+)</text>
        <dbReference type="Rhea" id="RHEA:16373"/>
        <dbReference type="ChEBI" id="CHEBI:10986"/>
        <dbReference type="ChEBI" id="CHEBI:15378"/>
        <dbReference type="ChEBI" id="CHEBI:29032"/>
        <dbReference type="ChEBI" id="CHEBI:30616"/>
        <dbReference type="ChEBI" id="CHEBI:456216"/>
        <dbReference type="EC" id="2.7.1.33"/>
    </reaction>
</comment>
<dbReference type="PANTHER" id="PTHR34265:SF1">
    <property type="entry name" value="TYPE III PANTOTHENATE KINASE"/>
    <property type="match status" value="1"/>
</dbReference>
<comment type="caution">
    <text evidence="17">The sequence shown here is derived from an EMBL/GenBank/DDBJ whole genome shotgun (WGS) entry which is preliminary data.</text>
</comment>
<comment type="function">
    <text evidence="16">Catalyzes the phosphorylation of pantothenate (Pan), the first step in CoA biosynthesis.</text>
</comment>
<feature type="binding site" evidence="16">
    <location>
        <position position="91"/>
    </location>
    <ligand>
        <name>substrate</name>
    </ligand>
</feature>
<evidence type="ECO:0000256" key="2">
    <source>
        <dbReference type="ARBA" id="ARBA00001958"/>
    </source>
</evidence>
<comment type="cofactor">
    <cofactor evidence="2">
        <name>K(+)</name>
        <dbReference type="ChEBI" id="CHEBI:29103"/>
    </cofactor>
</comment>
<evidence type="ECO:0000256" key="7">
    <source>
        <dbReference type="ARBA" id="ARBA00022490"/>
    </source>
</evidence>
<keyword evidence="18" id="KW-1185">Reference proteome</keyword>
<keyword evidence="10 16" id="KW-0418">Kinase</keyword>
<dbReference type="EC" id="2.7.1.33" evidence="6 16"/>
<dbReference type="GO" id="GO:0005737">
    <property type="term" value="C:cytoplasm"/>
    <property type="evidence" value="ECO:0007669"/>
    <property type="project" value="UniProtKB-SubCell"/>
</dbReference>
<dbReference type="GO" id="GO:0015937">
    <property type="term" value="P:coenzyme A biosynthetic process"/>
    <property type="evidence" value="ECO:0007669"/>
    <property type="project" value="UniProtKB-UniRule"/>
</dbReference>
<proteinExistence type="inferred from homology"/>
<dbReference type="CDD" id="cd24015">
    <property type="entry name" value="ASKHA_NBD_PanK-III"/>
    <property type="match status" value="1"/>
</dbReference>
<evidence type="ECO:0000256" key="1">
    <source>
        <dbReference type="ARBA" id="ARBA00001206"/>
    </source>
</evidence>
<feature type="active site" description="Proton acceptor" evidence="16">
    <location>
        <position position="100"/>
    </location>
</feature>
<keyword evidence="11 16" id="KW-0067">ATP-binding</keyword>
<dbReference type="InterPro" id="IPR043129">
    <property type="entry name" value="ATPase_NBD"/>
</dbReference>
<evidence type="ECO:0000256" key="9">
    <source>
        <dbReference type="ARBA" id="ARBA00022741"/>
    </source>
</evidence>
<evidence type="ECO:0000256" key="4">
    <source>
        <dbReference type="ARBA" id="ARBA00005225"/>
    </source>
</evidence>
<comment type="subunit">
    <text evidence="5 16">Homodimer.</text>
</comment>
<evidence type="ECO:0000256" key="6">
    <source>
        <dbReference type="ARBA" id="ARBA00012102"/>
    </source>
</evidence>
<protein>
    <recommendedName>
        <fullName evidence="15 16">Type III pantothenate kinase</fullName>
        <ecNumber evidence="6 16">2.7.1.33</ecNumber>
    </recommendedName>
    <alternativeName>
        <fullName evidence="16">PanK-III</fullName>
    </alternativeName>
    <alternativeName>
        <fullName evidence="16">Pantothenic acid kinase</fullName>
    </alternativeName>
</protein>
<evidence type="ECO:0000256" key="8">
    <source>
        <dbReference type="ARBA" id="ARBA00022679"/>
    </source>
</evidence>
<organism evidence="17 18">
    <name type="scientific">Marinobacter subterrani</name>
    <dbReference type="NCBI Taxonomy" id="1658765"/>
    <lineage>
        <taxon>Bacteria</taxon>
        <taxon>Pseudomonadati</taxon>
        <taxon>Pseudomonadota</taxon>
        <taxon>Gammaproteobacteria</taxon>
        <taxon>Pseudomonadales</taxon>
        <taxon>Marinobacteraceae</taxon>
        <taxon>Marinobacter</taxon>
    </lineage>
</organism>
<dbReference type="InterPro" id="IPR004619">
    <property type="entry name" value="Type_III_PanK"/>
</dbReference>
<dbReference type="GO" id="GO:0046872">
    <property type="term" value="F:metal ion binding"/>
    <property type="evidence" value="ECO:0007669"/>
    <property type="project" value="UniProtKB-KW"/>
</dbReference>
<dbReference type="AlphaFoldDB" id="A0A0J7J683"/>
<keyword evidence="8 16" id="KW-0808">Transferase</keyword>
<dbReference type="Proteomes" id="UP000036102">
    <property type="component" value="Unassembled WGS sequence"/>
</dbReference>
<sequence>MKLYVDAGNTRLKWCLDQAGETVASGAGVLDEENPFPGLTRYASDIRSIAVSTVASEEKRGRLLDYLSRLSAVAACCYWAEPERGGLRNAYSDYKRMGADRWHAMYGAWLDHKQGFAVVDAGSAVTVDYVDPHGRHLGGYILPGLQMMLRSLKTDAARIGFDPEQVLATAPGKSTGECVNHGLAWLSDAMIARIGRDTSEFGLTDVLVTGGDAPRLIDLGLSGIHRPDLVLAGLRAVAGEEAS</sequence>
<keyword evidence="13 16" id="KW-0173">Coenzyme A biosynthesis</keyword>
<dbReference type="PANTHER" id="PTHR34265">
    <property type="entry name" value="TYPE III PANTOTHENATE KINASE"/>
    <property type="match status" value="1"/>
</dbReference>
<gene>
    <name evidence="16" type="primary">coaX</name>
    <name evidence="17" type="ORF">Msub_20691</name>
</gene>
<dbReference type="EMBL" id="LFBU01000002">
    <property type="protein sequence ID" value="KMQ73484.1"/>
    <property type="molecule type" value="Genomic_DNA"/>
</dbReference>
<feature type="binding site" evidence="16">
    <location>
        <begin position="6"/>
        <end position="13"/>
    </location>
    <ligand>
        <name>ATP</name>
        <dbReference type="ChEBI" id="CHEBI:30616"/>
    </ligand>
</feature>
<keyword evidence="9 16" id="KW-0547">Nucleotide-binding</keyword>
<evidence type="ECO:0000256" key="15">
    <source>
        <dbReference type="ARBA" id="ARBA00040883"/>
    </source>
</evidence>
<feature type="binding site" evidence="16">
    <location>
        <position position="123"/>
    </location>
    <ligand>
        <name>ATP</name>
        <dbReference type="ChEBI" id="CHEBI:30616"/>
    </ligand>
</feature>
<dbReference type="GO" id="GO:0004594">
    <property type="term" value="F:pantothenate kinase activity"/>
    <property type="evidence" value="ECO:0007669"/>
    <property type="project" value="UniProtKB-UniRule"/>
</dbReference>
<comment type="cofactor">
    <cofactor evidence="16">
        <name>NH4(+)</name>
        <dbReference type="ChEBI" id="CHEBI:28938"/>
    </cofactor>
    <cofactor evidence="16">
        <name>K(+)</name>
        <dbReference type="ChEBI" id="CHEBI:29103"/>
    </cofactor>
    <text evidence="16">A monovalent cation. Ammonium or potassium.</text>
</comment>
<dbReference type="SUPFAM" id="SSF53067">
    <property type="entry name" value="Actin-like ATPase domain"/>
    <property type="match status" value="2"/>
</dbReference>
<evidence type="ECO:0000313" key="17">
    <source>
        <dbReference type="EMBL" id="KMQ73484.1"/>
    </source>
</evidence>
<evidence type="ECO:0000256" key="3">
    <source>
        <dbReference type="ARBA" id="ARBA00004496"/>
    </source>
</evidence>
<dbReference type="Pfam" id="PF03309">
    <property type="entry name" value="Pan_kinase"/>
    <property type="match status" value="1"/>
</dbReference>
<keyword evidence="12 16" id="KW-0630">Potassium</keyword>
<dbReference type="PATRIC" id="fig|1658765.3.peg.3958"/>
<comment type="subcellular location">
    <subcellularLocation>
        <location evidence="3 16">Cytoplasm</location>
    </subcellularLocation>
</comment>
<evidence type="ECO:0000256" key="16">
    <source>
        <dbReference type="HAMAP-Rule" id="MF_01274"/>
    </source>
</evidence>
<accession>A0A0J7J683</accession>
<dbReference type="OrthoDB" id="9781305at2"/>
<keyword evidence="7 16" id="KW-0963">Cytoplasm</keyword>
<dbReference type="HAMAP" id="MF_01274">
    <property type="entry name" value="Pantothen_kinase_3"/>
    <property type="match status" value="1"/>
</dbReference>
<dbReference type="GO" id="GO:0005524">
    <property type="term" value="F:ATP binding"/>
    <property type="evidence" value="ECO:0007669"/>
    <property type="project" value="UniProtKB-UniRule"/>
</dbReference>
<evidence type="ECO:0000313" key="18">
    <source>
        <dbReference type="Proteomes" id="UP000036102"/>
    </source>
</evidence>
<dbReference type="Gene3D" id="3.30.420.40">
    <property type="match status" value="2"/>
</dbReference>
<feature type="binding site" evidence="16">
    <location>
        <position position="175"/>
    </location>
    <ligand>
        <name>substrate</name>
    </ligand>
</feature>
<keyword evidence="16" id="KW-0479">Metal-binding</keyword>
<feature type="binding site" evidence="16">
    <location>
        <position position="120"/>
    </location>
    <ligand>
        <name>K(+)</name>
        <dbReference type="ChEBI" id="CHEBI:29103"/>
    </ligand>
</feature>
<evidence type="ECO:0000256" key="11">
    <source>
        <dbReference type="ARBA" id="ARBA00022840"/>
    </source>
</evidence>
<evidence type="ECO:0000256" key="5">
    <source>
        <dbReference type="ARBA" id="ARBA00011738"/>
    </source>
</evidence>
<dbReference type="UniPathway" id="UPA00241">
    <property type="reaction ID" value="UER00352"/>
</dbReference>
<evidence type="ECO:0000256" key="14">
    <source>
        <dbReference type="ARBA" id="ARBA00038036"/>
    </source>
</evidence>
<evidence type="ECO:0000256" key="12">
    <source>
        <dbReference type="ARBA" id="ARBA00022958"/>
    </source>
</evidence>
<comment type="similarity">
    <text evidence="14 16">Belongs to the type III pantothenate kinase family.</text>
</comment>